<sequence length="449" mass="50230">MFRTFHLPTPQKVDTAKGVQVADTSSSDDVANLRYPGGEIDLKIVRATEGSDGIELGSLLAKTGYTTYDGGFVNTSATKSAITYIDGDAGILRYRGYPIEQLAEKSNFIEVSYLLIYGELPTAAELEAFTNKIQRHTLLHEDLKRFFDGFPRNAHPMPVLSSAANALSAYYQDSLDPKDPEQVELSTIRLLAKLPTIAAYAYKKSVGQPFLYPDNSLNLVENFLRMTFGLPAEPYQVDPELVRALDMLFILHADHEQNCSTSTVRLVGSSQANLFTSISGGINALWGPLHGGANQAVLEMLEKIRTEHGDVRDFVKKVKNREDGVKLMGFGHRVYKNYDPRARIVKEQADKILGKLGGDDELLDIAKSLEEIALTDDFFVERKLYPNVDYYTGVIYRAMGFPTRMFTVLFALGRLPGWIAHWREMSADPSTKIGRPRQIYTGYTERDYP</sequence>
<dbReference type="Gene3D" id="1.10.230.10">
    <property type="entry name" value="Cytochrome P450-Terp, domain 2"/>
    <property type="match status" value="1"/>
</dbReference>
<dbReference type="Proteomes" id="UP000465609">
    <property type="component" value="Chromosome"/>
</dbReference>
<dbReference type="Gene3D" id="1.10.580.10">
    <property type="entry name" value="Citrate Synthase, domain 1"/>
    <property type="match status" value="1"/>
</dbReference>
<dbReference type="InterPro" id="IPR016142">
    <property type="entry name" value="Citrate_synth-like_lrg_a-sub"/>
</dbReference>
<dbReference type="PRINTS" id="PR00143">
    <property type="entry name" value="CITRTSNTHASE"/>
</dbReference>
<keyword evidence="4 7" id="KW-0808">Transferase</keyword>
<dbReference type="Gene3D" id="2.20.28.60">
    <property type="match status" value="1"/>
</dbReference>
<dbReference type="PANTHER" id="PTHR42871:SF1">
    <property type="entry name" value="CITRATE SYNTHASE"/>
    <property type="match status" value="1"/>
</dbReference>
<dbReference type="PIRSF" id="PIRSF001369">
    <property type="entry name" value="Citrate_synth"/>
    <property type="match status" value="1"/>
</dbReference>
<dbReference type="InterPro" id="IPR010953">
    <property type="entry name" value="Citrate_synthase_typ-I"/>
</dbReference>
<organism evidence="10 11">
    <name type="scientific">Mycolicibacterium aubagnense</name>
    <dbReference type="NCBI Taxonomy" id="319707"/>
    <lineage>
        <taxon>Bacteria</taxon>
        <taxon>Bacillati</taxon>
        <taxon>Actinomycetota</taxon>
        <taxon>Actinomycetes</taxon>
        <taxon>Mycobacteriales</taxon>
        <taxon>Mycobacteriaceae</taxon>
        <taxon>Mycolicibacterium</taxon>
    </lineage>
</organism>
<dbReference type="NCBIfam" id="TIGR01798">
    <property type="entry name" value="cit_synth_I"/>
    <property type="match status" value="1"/>
</dbReference>
<evidence type="ECO:0000256" key="5">
    <source>
        <dbReference type="ARBA" id="ARBA00049288"/>
    </source>
</evidence>
<evidence type="ECO:0000256" key="7">
    <source>
        <dbReference type="PIRNR" id="PIRNR001369"/>
    </source>
</evidence>
<evidence type="ECO:0000256" key="9">
    <source>
        <dbReference type="RuleBase" id="RU003406"/>
    </source>
</evidence>
<dbReference type="InterPro" id="IPR016143">
    <property type="entry name" value="Citrate_synth-like_sm_a-sub"/>
</dbReference>
<keyword evidence="3 8" id="KW-0816">Tricarboxylic acid cycle</keyword>
<dbReference type="PANTHER" id="PTHR42871">
    <property type="entry name" value="CITRATE SYNTHASE"/>
    <property type="match status" value="1"/>
</dbReference>
<evidence type="ECO:0000256" key="4">
    <source>
        <dbReference type="ARBA" id="ARBA00022679"/>
    </source>
</evidence>
<dbReference type="SUPFAM" id="SSF48256">
    <property type="entry name" value="Citrate synthase"/>
    <property type="match status" value="1"/>
</dbReference>
<reference evidence="10 11" key="1">
    <citation type="journal article" date="2019" name="Emerg. Microbes Infect.">
        <title>Comprehensive subspecies identification of 175 nontuberculous mycobacteria species based on 7547 genomic profiles.</title>
        <authorList>
            <person name="Matsumoto Y."/>
            <person name="Kinjo T."/>
            <person name="Motooka D."/>
            <person name="Nabeya D."/>
            <person name="Jung N."/>
            <person name="Uechi K."/>
            <person name="Horii T."/>
            <person name="Iida T."/>
            <person name="Fujita J."/>
            <person name="Nakamura S."/>
        </authorList>
    </citation>
    <scope>NUCLEOTIDE SEQUENCE [LARGE SCALE GENOMIC DNA]</scope>
    <source>
        <strain evidence="10 11">JCM 15296</strain>
    </source>
</reference>
<name>A0ABN5YY73_9MYCO</name>
<protein>
    <recommendedName>
        <fullName evidence="6 7">Citrate synthase</fullName>
    </recommendedName>
</protein>
<evidence type="ECO:0000256" key="8">
    <source>
        <dbReference type="RuleBase" id="RU003370"/>
    </source>
</evidence>
<comment type="similarity">
    <text evidence="2 7 9">Belongs to the citrate synthase family.</text>
</comment>
<gene>
    <name evidence="10" type="primary">gltA</name>
    <name evidence="10" type="ORF">MAUB_40330</name>
</gene>
<dbReference type="PROSITE" id="PS00480">
    <property type="entry name" value="CITRATE_SYNTHASE"/>
    <property type="match status" value="1"/>
</dbReference>
<proteinExistence type="inferred from homology"/>
<dbReference type="InterPro" id="IPR024176">
    <property type="entry name" value="Citrate_synthase_bac-typ"/>
</dbReference>
<dbReference type="EMBL" id="AP022577">
    <property type="protein sequence ID" value="BBX86160.1"/>
    <property type="molecule type" value="Genomic_DNA"/>
</dbReference>
<evidence type="ECO:0000256" key="2">
    <source>
        <dbReference type="ARBA" id="ARBA00010566"/>
    </source>
</evidence>
<evidence type="ECO:0000256" key="6">
    <source>
        <dbReference type="NCBIfam" id="TIGR01798"/>
    </source>
</evidence>
<dbReference type="InterPro" id="IPR019810">
    <property type="entry name" value="Citrate_synthase_AS"/>
</dbReference>
<accession>A0ABN5YY73</accession>
<evidence type="ECO:0000313" key="10">
    <source>
        <dbReference type="EMBL" id="BBX86160.1"/>
    </source>
</evidence>
<comment type="pathway">
    <text evidence="1 8">Carbohydrate metabolism; tricarboxylic acid cycle; isocitrate from oxaloacetate: step 1/2.</text>
</comment>
<evidence type="ECO:0000313" key="11">
    <source>
        <dbReference type="Proteomes" id="UP000465609"/>
    </source>
</evidence>
<dbReference type="CDD" id="cd06114">
    <property type="entry name" value="EcCS_like"/>
    <property type="match status" value="1"/>
</dbReference>
<dbReference type="InterPro" id="IPR002020">
    <property type="entry name" value="Citrate_synthase"/>
</dbReference>
<keyword evidence="11" id="KW-1185">Reference proteome</keyword>
<dbReference type="NCBIfam" id="NF004126">
    <property type="entry name" value="PRK05614.1"/>
    <property type="match status" value="1"/>
</dbReference>
<comment type="catalytic activity">
    <reaction evidence="5 8">
        <text>oxaloacetate + acetyl-CoA + H2O = citrate + CoA + H(+)</text>
        <dbReference type="Rhea" id="RHEA:16845"/>
        <dbReference type="ChEBI" id="CHEBI:15377"/>
        <dbReference type="ChEBI" id="CHEBI:15378"/>
        <dbReference type="ChEBI" id="CHEBI:16452"/>
        <dbReference type="ChEBI" id="CHEBI:16947"/>
        <dbReference type="ChEBI" id="CHEBI:57287"/>
        <dbReference type="ChEBI" id="CHEBI:57288"/>
        <dbReference type="EC" id="2.3.3.16"/>
    </reaction>
</comment>
<dbReference type="InterPro" id="IPR036969">
    <property type="entry name" value="Citrate_synthase_sf"/>
</dbReference>
<evidence type="ECO:0000256" key="1">
    <source>
        <dbReference type="ARBA" id="ARBA00004751"/>
    </source>
</evidence>
<evidence type="ECO:0000256" key="3">
    <source>
        <dbReference type="ARBA" id="ARBA00022532"/>
    </source>
</evidence>
<dbReference type="Pfam" id="PF00285">
    <property type="entry name" value="Citrate_synt"/>
    <property type="match status" value="1"/>
</dbReference>